<dbReference type="InterPro" id="IPR005854">
    <property type="entry name" value="PurF"/>
</dbReference>
<dbReference type="GO" id="GO:0006189">
    <property type="term" value="P:'de novo' IMP biosynthetic process"/>
    <property type="evidence" value="ECO:0007669"/>
    <property type="project" value="UniProtKB-UniPathway"/>
</dbReference>
<keyword evidence="4 8" id="KW-0328">Glycosyltransferase</keyword>
<sequence>MCGIFAIKSLNEENIFTKLYWGILAQNHRGHDSYGFLTFHNGFKRFTGIGLVPKIEKEDFQKWKLLLPGNTGIAHVRYGTFGSRDLSFKLKAAQPIITLKNNKELGIAYNGNLVNIGGNVPDTEFISNYILEKNDIIDGIQNFMNNIEGAYSVVGLDPEGNLFAFRDPLGIRPLLFGEDNSTRAFSSESVGFNINDIKSFKEVEPGELYIIKKDSYERIKLVKRNRRAFCGFEFAYFSRPDSIINGKYVYEIREELGRRLGKRYQEFVRKSDLIISIPETADDAAYGLHEETGLKWERMIRRHRFVTNRAFIMEPDERISTISKKINVLNHGLQGKKVIVIEDSIVRGDTTRTVLRRLREAGAEKIYVFVTFPKITHPCFYGIDMATFSELIGFSFNEEQIAKIVGADAVCYQTIDDFINAVGMKRNELCMACTTGEYPTELAQKIVDKVKMSSEVLSNKRIYERLYK</sequence>
<dbReference type="PROSITE" id="PS51278">
    <property type="entry name" value="GATASE_TYPE_2"/>
    <property type="match status" value="1"/>
</dbReference>
<accession>A0A520KFS7</accession>
<dbReference type="EC" id="2.4.2.14" evidence="3 8"/>
<dbReference type="Pfam" id="PF13537">
    <property type="entry name" value="GATase_7"/>
    <property type="match status" value="1"/>
</dbReference>
<keyword evidence="6 8" id="KW-0658">Purine biosynthesis</keyword>
<feature type="binding site" evidence="10">
    <location>
        <position position="430"/>
    </location>
    <ligand>
        <name>[4Fe-4S] cluster</name>
        <dbReference type="ChEBI" id="CHEBI:49883"/>
    </ligand>
</feature>
<dbReference type="InterPro" id="IPR000836">
    <property type="entry name" value="PRTase_dom"/>
</dbReference>
<keyword evidence="10" id="KW-0408">Iron</keyword>
<reference evidence="12 13" key="1">
    <citation type="journal article" date="2019" name="Nat. Microbiol.">
        <title>Wide diversity of methane and short-chain alkane metabolisms in uncultured archaea.</title>
        <authorList>
            <person name="Borrel G."/>
            <person name="Adam P.S."/>
            <person name="McKay L.J."/>
            <person name="Chen L.X."/>
            <person name="Sierra-Garcia I.N."/>
            <person name="Sieber C.M."/>
            <person name="Letourneur Q."/>
            <person name="Ghozlane A."/>
            <person name="Andersen G.L."/>
            <person name="Li W.J."/>
            <person name="Hallam S.J."/>
            <person name="Muyzer G."/>
            <person name="de Oliveira V.M."/>
            <person name="Inskeep W.P."/>
            <person name="Banfield J.F."/>
            <person name="Gribaldo S."/>
        </authorList>
    </citation>
    <scope>NUCLEOTIDE SEQUENCE [LARGE SCALE GENOMIC DNA]</scope>
    <source>
        <strain evidence="12">Verst-YHS</strain>
    </source>
</reference>
<dbReference type="GO" id="GO:0046872">
    <property type="term" value="F:metal ion binding"/>
    <property type="evidence" value="ECO:0007669"/>
    <property type="project" value="UniProtKB-KW"/>
</dbReference>
<dbReference type="GO" id="GO:0004044">
    <property type="term" value="F:amidophosphoribosyltransferase activity"/>
    <property type="evidence" value="ECO:0007669"/>
    <property type="project" value="UniProtKB-EC"/>
</dbReference>
<comment type="cofactor">
    <cofactor evidence="10">
        <name>[4Fe-4S] cluster</name>
        <dbReference type="ChEBI" id="CHEBI:49883"/>
    </cofactor>
    <text evidence="10">Binds 1 [4Fe-4S] cluster per subunit.</text>
</comment>
<dbReference type="InterPro" id="IPR029057">
    <property type="entry name" value="PRTase-like"/>
</dbReference>
<dbReference type="InterPro" id="IPR017932">
    <property type="entry name" value="GATase_2_dom"/>
</dbReference>
<evidence type="ECO:0000259" key="11">
    <source>
        <dbReference type="PROSITE" id="PS51278"/>
    </source>
</evidence>
<dbReference type="EMBL" id="RXIH01000024">
    <property type="protein sequence ID" value="RZN56421.1"/>
    <property type="molecule type" value="Genomic_DNA"/>
</dbReference>
<keyword evidence="5 8" id="KW-0808">Transferase</keyword>
<evidence type="ECO:0000313" key="13">
    <source>
        <dbReference type="Proteomes" id="UP000316080"/>
    </source>
</evidence>
<evidence type="ECO:0000256" key="4">
    <source>
        <dbReference type="ARBA" id="ARBA00022676"/>
    </source>
</evidence>
<dbReference type="PIRSF" id="PIRSF000485">
    <property type="entry name" value="Amd_phspho_trans"/>
    <property type="match status" value="1"/>
</dbReference>
<keyword evidence="7" id="KW-0315">Glutamine amidotransferase</keyword>
<proteinExistence type="inferred from homology"/>
<comment type="caution">
    <text evidence="12">The sequence shown here is derived from an EMBL/GenBank/DDBJ whole genome shotgun (WGS) entry which is preliminary data.</text>
</comment>
<evidence type="ECO:0000256" key="8">
    <source>
        <dbReference type="PIRNR" id="PIRNR000485"/>
    </source>
</evidence>
<evidence type="ECO:0000256" key="2">
    <source>
        <dbReference type="ARBA" id="ARBA00010138"/>
    </source>
</evidence>
<feature type="active site" description="Nucleophile" evidence="9">
    <location>
        <position position="2"/>
    </location>
</feature>
<comment type="catalytic activity">
    <reaction evidence="8">
        <text>5-phospho-beta-D-ribosylamine + L-glutamate + diphosphate = 5-phospho-alpha-D-ribose 1-diphosphate + L-glutamine + H2O</text>
        <dbReference type="Rhea" id="RHEA:14905"/>
        <dbReference type="ChEBI" id="CHEBI:15377"/>
        <dbReference type="ChEBI" id="CHEBI:29985"/>
        <dbReference type="ChEBI" id="CHEBI:33019"/>
        <dbReference type="ChEBI" id="CHEBI:58017"/>
        <dbReference type="ChEBI" id="CHEBI:58359"/>
        <dbReference type="ChEBI" id="CHEBI:58681"/>
        <dbReference type="EC" id="2.4.2.14"/>
    </reaction>
</comment>
<evidence type="ECO:0000256" key="1">
    <source>
        <dbReference type="ARBA" id="ARBA00005209"/>
    </source>
</evidence>
<dbReference type="GO" id="GO:0051536">
    <property type="term" value="F:iron-sulfur cluster binding"/>
    <property type="evidence" value="ECO:0007669"/>
    <property type="project" value="UniProtKB-KW"/>
</dbReference>
<dbReference type="GO" id="GO:0009113">
    <property type="term" value="P:purine nucleobase biosynthetic process"/>
    <property type="evidence" value="ECO:0007669"/>
    <property type="project" value="InterPro"/>
</dbReference>
<dbReference type="AlphaFoldDB" id="A0A520KFS7"/>
<evidence type="ECO:0000256" key="3">
    <source>
        <dbReference type="ARBA" id="ARBA00011941"/>
    </source>
</evidence>
<evidence type="ECO:0000256" key="6">
    <source>
        <dbReference type="ARBA" id="ARBA00022755"/>
    </source>
</evidence>
<gene>
    <name evidence="12" type="ORF">EF809_02830</name>
</gene>
<dbReference type="InterPro" id="IPR029055">
    <property type="entry name" value="Ntn_hydrolases_N"/>
</dbReference>
<keyword evidence="10" id="KW-0411">Iron-sulfur</keyword>
<dbReference type="CDD" id="cd06223">
    <property type="entry name" value="PRTases_typeI"/>
    <property type="match status" value="1"/>
</dbReference>
<protein>
    <recommendedName>
        <fullName evidence="3 8">Amidophosphoribosyltransferase</fullName>
        <shortName evidence="8">ATase</shortName>
        <ecNumber evidence="3 8">2.4.2.14</ecNumber>
    </recommendedName>
    <alternativeName>
        <fullName evidence="8">Glutamine phosphoribosylpyrophosphate amidotransferase</fullName>
    </alternativeName>
</protein>
<dbReference type="SUPFAM" id="SSF56235">
    <property type="entry name" value="N-terminal nucleophile aminohydrolases (Ntn hydrolases)"/>
    <property type="match status" value="1"/>
</dbReference>
<feature type="binding site" evidence="10">
    <location>
        <position position="433"/>
    </location>
    <ligand>
        <name>[4Fe-4S] cluster</name>
        <dbReference type="ChEBI" id="CHEBI:49883"/>
    </ligand>
</feature>
<evidence type="ECO:0000256" key="5">
    <source>
        <dbReference type="ARBA" id="ARBA00022679"/>
    </source>
</evidence>
<dbReference type="Gene3D" id="3.40.50.2020">
    <property type="match status" value="1"/>
</dbReference>
<feature type="binding site" evidence="10">
    <location>
        <position position="379"/>
    </location>
    <ligand>
        <name>[4Fe-4S] cluster</name>
        <dbReference type="ChEBI" id="CHEBI:49883"/>
    </ligand>
</feature>
<evidence type="ECO:0000256" key="9">
    <source>
        <dbReference type="PIRSR" id="PIRSR000485-1"/>
    </source>
</evidence>
<comment type="similarity">
    <text evidence="2 8">In the C-terminal section; belongs to the purine/pyrimidine phosphoribosyltransferase family.</text>
</comment>
<organism evidence="12 13">
    <name type="scientific">Thermoproteota archaeon</name>
    <dbReference type="NCBI Taxonomy" id="2056631"/>
    <lineage>
        <taxon>Archaea</taxon>
        <taxon>Thermoproteota</taxon>
    </lineage>
</organism>
<feature type="binding site" evidence="10">
    <location>
        <position position="230"/>
    </location>
    <ligand>
        <name>[4Fe-4S] cluster</name>
        <dbReference type="ChEBI" id="CHEBI:49883"/>
    </ligand>
</feature>
<name>A0A520KFS7_9CREN</name>
<evidence type="ECO:0000256" key="10">
    <source>
        <dbReference type="PIRSR" id="PIRSR000485-3"/>
    </source>
</evidence>
<dbReference type="Proteomes" id="UP000316080">
    <property type="component" value="Unassembled WGS sequence"/>
</dbReference>
<feature type="domain" description="Glutamine amidotransferase type-2" evidence="11">
    <location>
        <begin position="2"/>
        <end position="214"/>
    </location>
</feature>
<dbReference type="SUPFAM" id="SSF53271">
    <property type="entry name" value="PRTase-like"/>
    <property type="match status" value="1"/>
</dbReference>
<keyword evidence="10" id="KW-0479">Metal-binding</keyword>
<evidence type="ECO:0000313" key="12">
    <source>
        <dbReference type="EMBL" id="RZN56421.1"/>
    </source>
</evidence>
<evidence type="ECO:0000256" key="7">
    <source>
        <dbReference type="ARBA" id="ARBA00022962"/>
    </source>
</evidence>
<dbReference type="Gene3D" id="3.60.20.10">
    <property type="entry name" value="Glutamine Phosphoribosylpyrophosphate, subunit 1, domain 1"/>
    <property type="match status" value="1"/>
</dbReference>
<comment type="pathway">
    <text evidence="1 8">Purine metabolism; IMP biosynthesis via de novo pathway; N(1)-(5-phospho-D-ribosyl)glycinamide from 5-phospho-alpha-D-ribose 1-diphosphate: step 1/2.</text>
</comment>
<dbReference type="PANTHER" id="PTHR11907">
    <property type="entry name" value="AMIDOPHOSPHORIBOSYLTRANSFERASE"/>
    <property type="match status" value="1"/>
</dbReference>
<dbReference type="UniPathway" id="UPA00074">
    <property type="reaction ID" value="UER00124"/>
</dbReference>